<protein>
    <recommendedName>
        <fullName evidence="3">ATP-grasp target RiPP</fullName>
    </recommendedName>
</protein>
<dbReference type="RefSeq" id="WP_380507886.1">
    <property type="nucleotide sequence ID" value="NZ_JBHEZX010000005.1"/>
</dbReference>
<proteinExistence type="predicted"/>
<evidence type="ECO:0008006" key="3">
    <source>
        <dbReference type="Google" id="ProtNLM"/>
    </source>
</evidence>
<dbReference type="EMBL" id="JBHEZX010000005">
    <property type="protein sequence ID" value="MFC1410369.1"/>
    <property type="molecule type" value="Genomic_DNA"/>
</dbReference>
<dbReference type="Proteomes" id="UP001592582">
    <property type="component" value="Unassembled WGS sequence"/>
</dbReference>
<comment type="caution">
    <text evidence="1">The sequence shown here is derived from an EMBL/GenBank/DDBJ whole genome shotgun (WGS) entry which is preliminary data.</text>
</comment>
<evidence type="ECO:0000313" key="1">
    <source>
        <dbReference type="EMBL" id="MFC1410369.1"/>
    </source>
</evidence>
<sequence length="119" mass="12256">MTAVPVPAGARSSVPGTHPTPYRTAAFAPVIPLHLVTPENLMTATYSKRTVDHHEWTVPGPAEPSAVAETMQLVENARAGQAGAGPVYLNGRDGAVIVGYAQDAPATGYAQPAATEQPA</sequence>
<accession>A0ABV6V9G7</accession>
<name>A0ABV6V9G7_9ACTN</name>
<organism evidence="1 2">
    <name type="scientific">Streptacidiphilus alkalitolerans</name>
    <dbReference type="NCBI Taxonomy" id="3342712"/>
    <lineage>
        <taxon>Bacteria</taxon>
        <taxon>Bacillati</taxon>
        <taxon>Actinomycetota</taxon>
        <taxon>Actinomycetes</taxon>
        <taxon>Kitasatosporales</taxon>
        <taxon>Streptomycetaceae</taxon>
        <taxon>Streptacidiphilus</taxon>
    </lineage>
</organism>
<keyword evidence="2" id="KW-1185">Reference proteome</keyword>
<reference evidence="1 2" key="1">
    <citation type="submission" date="2024-09" db="EMBL/GenBank/DDBJ databases">
        <authorList>
            <person name="Lee S.D."/>
        </authorList>
    </citation>
    <scope>NUCLEOTIDE SEQUENCE [LARGE SCALE GENOMIC DNA]</scope>
    <source>
        <strain evidence="1 2">N1-1</strain>
    </source>
</reference>
<evidence type="ECO:0000313" key="2">
    <source>
        <dbReference type="Proteomes" id="UP001592582"/>
    </source>
</evidence>
<gene>
    <name evidence="1" type="ORF">ACEZDG_13950</name>
</gene>